<feature type="compositionally biased region" description="Low complexity" evidence="1">
    <location>
        <begin position="225"/>
        <end position="244"/>
    </location>
</feature>
<feature type="compositionally biased region" description="Polar residues" evidence="1">
    <location>
        <begin position="248"/>
        <end position="266"/>
    </location>
</feature>
<keyword evidence="3" id="KW-1185">Reference proteome</keyword>
<name>A0AA35V1I1_LACSI</name>
<accession>A0AA35V1I1</accession>
<dbReference type="AlphaFoldDB" id="A0AA35V1I1"/>
<evidence type="ECO:0000256" key="1">
    <source>
        <dbReference type="SAM" id="MobiDB-lite"/>
    </source>
</evidence>
<evidence type="ECO:0000313" key="3">
    <source>
        <dbReference type="Proteomes" id="UP001177003"/>
    </source>
</evidence>
<proteinExistence type="predicted"/>
<gene>
    <name evidence="2" type="ORF">LSALG_LOCUS1056</name>
</gene>
<reference evidence="2" key="1">
    <citation type="submission" date="2023-04" db="EMBL/GenBank/DDBJ databases">
        <authorList>
            <person name="Vijverberg K."/>
            <person name="Xiong W."/>
            <person name="Schranz E."/>
        </authorList>
    </citation>
    <scope>NUCLEOTIDE SEQUENCE</scope>
</reference>
<feature type="region of interest" description="Disordered" evidence="1">
    <location>
        <begin position="225"/>
        <end position="269"/>
    </location>
</feature>
<protein>
    <submittedName>
        <fullName evidence="2">Uncharacterized protein</fullName>
    </submittedName>
</protein>
<evidence type="ECO:0000313" key="2">
    <source>
        <dbReference type="EMBL" id="CAI9260213.1"/>
    </source>
</evidence>
<dbReference type="Proteomes" id="UP001177003">
    <property type="component" value="Chromosome 0"/>
</dbReference>
<organism evidence="2 3">
    <name type="scientific">Lactuca saligna</name>
    <name type="common">Willowleaf lettuce</name>
    <dbReference type="NCBI Taxonomy" id="75948"/>
    <lineage>
        <taxon>Eukaryota</taxon>
        <taxon>Viridiplantae</taxon>
        <taxon>Streptophyta</taxon>
        <taxon>Embryophyta</taxon>
        <taxon>Tracheophyta</taxon>
        <taxon>Spermatophyta</taxon>
        <taxon>Magnoliopsida</taxon>
        <taxon>eudicotyledons</taxon>
        <taxon>Gunneridae</taxon>
        <taxon>Pentapetalae</taxon>
        <taxon>asterids</taxon>
        <taxon>campanulids</taxon>
        <taxon>Asterales</taxon>
        <taxon>Asteraceae</taxon>
        <taxon>Cichorioideae</taxon>
        <taxon>Cichorieae</taxon>
        <taxon>Lactucinae</taxon>
        <taxon>Lactuca</taxon>
    </lineage>
</organism>
<dbReference type="EMBL" id="OX465086">
    <property type="protein sequence ID" value="CAI9260213.1"/>
    <property type="molecule type" value="Genomic_DNA"/>
</dbReference>
<sequence length="314" mass="33822">MQFPGERVKARLYTLTSISALFVLAKTLRRKIDNGSGFRLTKTLWGEDLVEPGLSYHLPKLFGSNLNLGKHLGNITIAGRNWEDFIFAADDMSAAWRAYGKMAQMFIVRCRVEAKISLEMALCGSSGHVSSSQPTVGVVSPVRLPVSVPSGFLLWVQEGRGCDLTWKRQSFHVVLSSDEETESDDAGLRPRKARRIVYVARLLGDTGGILGGQFSVPEKKEVVLVPSSPKASPSPSTSSPMVSPGFGSMSQGASSSPGDTTAQEWSRCNHPPAMMSSLAGQSSAHMASDLCYVVAQTSALMVAVTDRVRRAGVN</sequence>